<accession>A0ABS1L9P8</accession>
<keyword evidence="3" id="KW-1185">Reference proteome</keyword>
<proteinExistence type="predicted"/>
<protein>
    <submittedName>
        <fullName evidence="2">Uncharacterized protein</fullName>
    </submittedName>
</protein>
<keyword evidence="1" id="KW-0732">Signal</keyword>
<feature type="chain" id="PRO_5045637567" evidence="1">
    <location>
        <begin position="26"/>
        <end position="183"/>
    </location>
</feature>
<reference evidence="2 3" key="1">
    <citation type="submission" date="2021-01" db="EMBL/GenBank/DDBJ databases">
        <title>Genome seq and assembly of Nocardiodes sp. G10.</title>
        <authorList>
            <person name="Chhetri G."/>
        </authorList>
    </citation>
    <scope>NUCLEOTIDE SEQUENCE [LARGE SCALE GENOMIC DNA]</scope>
    <source>
        <strain evidence="2 3">G10</strain>
    </source>
</reference>
<feature type="signal peptide" evidence="1">
    <location>
        <begin position="1"/>
        <end position="25"/>
    </location>
</feature>
<evidence type="ECO:0000256" key="1">
    <source>
        <dbReference type="SAM" id="SignalP"/>
    </source>
</evidence>
<organism evidence="2 3">
    <name type="scientific">Nocardioides baculatus</name>
    <dbReference type="NCBI Taxonomy" id="2801337"/>
    <lineage>
        <taxon>Bacteria</taxon>
        <taxon>Bacillati</taxon>
        <taxon>Actinomycetota</taxon>
        <taxon>Actinomycetes</taxon>
        <taxon>Propionibacteriales</taxon>
        <taxon>Nocardioidaceae</taxon>
        <taxon>Nocardioides</taxon>
    </lineage>
</organism>
<name>A0ABS1L9P8_9ACTN</name>
<comment type="caution">
    <text evidence="2">The sequence shown here is derived from an EMBL/GenBank/DDBJ whole genome shotgun (WGS) entry which is preliminary data.</text>
</comment>
<dbReference type="PROSITE" id="PS51257">
    <property type="entry name" value="PROKAR_LIPOPROTEIN"/>
    <property type="match status" value="1"/>
</dbReference>
<dbReference type="Proteomes" id="UP000636918">
    <property type="component" value="Unassembled WGS sequence"/>
</dbReference>
<dbReference type="EMBL" id="JAERSG010000003">
    <property type="protein sequence ID" value="MBL0748242.1"/>
    <property type="molecule type" value="Genomic_DNA"/>
</dbReference>
<gene>
    <name evidence="2" type="ORF">JI751_11535</name>
</gene>
<evidence type="ECO:0000313" key="2">
    <source>
        <dbReference type="EMBL" id="MBL0748242.1"/>
    </source>
</evidence>
<sequence length="183" mass="19877">MRRLVASSLIVACATLATGCGLVDAATKDRPGKSIGSLQTFAAQDWEIQLPCDPLETKQDTPVEGRIEPLTLRVWSCEDADTAYLVSTAKLPADSRPVLERVARGAAQGVDGELVKSKPVTYAGIPARDVRIETSYEGEPATAFGRVMVREQVLYQLLVIEVGEHTTKAPELYRTIIDSLSFE</sequence>
<evidence type="ECO:0000313" key="3">
    <source>
        <dbReference type="Proteomes" id="UP000636918"/>
    </source>
</evidence>
<dbReference type="RefSeq" id="WP_201936338.1">
    <property type="nucleotide sequence ID" value="NZ_JAERSG010000003.1"/>
</dbReference>